<dbReference type="Proteomes" id="UP000002316">
    <property type="component" value="Chromosome 4"/>
</dbReference>
<evidence type="ECO:0000313" key="3">
    <source>
        <dbReference type="Proteomes" id="UP000002316"/>
    </source>
</evidence>
<organism evidence="2 3">
    <name type="scientific">Trypanosoma brucei gambiense (strain MHOM/CI/86/DAL972)</name>
    <dbReference type="NCBI Taxonomy" id="679716"/>
    <lineage>
        <taxon>Eukaryota</taxon>
        <taxon>Discoba</taxon>
        <taxon>Euglenozoa</taxon>
        <taxon>Kinetoplastea</taxon>
        <taxon>Metakinetoplastina</taxon>
        <taxon>Trypanosomatida</taxon>
        <taxon>Trypanosomatidae</taxon>
        <taxon>Trypanosoma</taxon>
    </lineage>
</organism>
<feature type="transmembrane region" description="Helical" evidence="1">
    <location>
        <begin position="48"/>
        <end position="69"/>
    </location>
</feature>
<dbReference type="EMBL" id="FN554967">
    <property type="protein sequence ID" value="CBH10316.1"/>
    <property type="molecule type" value="Genomic_DNA"/>
</dbReference>
<dbReference type="KEGG" id="tbg:TbgDal_IV210"/>
<dbReference type="RefSeq" id="XP_011772606.1">
    <property type="nucleotide sequence ID" value="XM_011774304.1"/>
</dbReference>
<dbReference type="GeneID" id="23859625"/>
<feature type="transmembrane region" description="Helical" evidence="1">
    <location>
        <begin position="81"/>
        <end position="101"/>
    </location>
</feature>
<protein>
    <submittedName>
        <fullName evidence="2">T. brucei spp.-specific protein</fullName>
    </submittedName>
</protein>
<proteinExistence type="predicted"/>
<keyword evidence="1" id="KW-0812">Transmembrane</keyword>
<evidence type="ECO:0000256" key="1">
    <source>
        <dbReference type="SAM" id="Phobius"/>
    </source>
</evidence>
<accession>C9ZLP1</accession>
<dbReference type="AlphaFoldDB" id="C9ZLP1"/>
<reference evidence="3" key="1">
    <citation type="journal article" date="2010" name="PLoS Negl. Trop. Dis.">
        <title>The genome sequence of Trypanosoma brucei gambiense, causative agent of chronic human african trypanosomiasis.</title>
        <authorList>
            <person name="Jackson A.P."/>
            <person name="Sanders M."/>
            <person name="Berry A."/>
            <person name="McQuillan J."/>
            <person name="Aslett M.A."/>
            <person name="Quail M.A."/>
            <person name="Chukualim B."/>
            <person name="Capewell P."/>
            <person name="MacLeod A."/>
            <person name="Melville S.E."/>
            <person name="Gibson W."/>
            <person name="Barry J.D."/>
            <person name="Berriman M."/>
            <person name="Hertz-Fowler C."/>
        </authorList>
    </citation>
    <scope>NUCLEOTIDE SEQUENCE [LARGE SCALE GENOMIC DNA]</scope>
    <source>
        <strain evidence="3">MHOM/CI/86/DAL972</strain>
    </source>
</reference>
<evidence type="ECO:0000313" key="2">
    <source>
        <dbReference type="EMBL" id="CBH10316.1"/>
    </source>
</evidence>
<sequence length="107" mass="12291">MRTSIDSFRVAYRLMVTSITTTPRNSHKTTRTVGLCLSFSISTDMPPLIVLYLFFLFAGVLSWMWGTIIKNLGSSSQKVPVVLFTTMRCQWCMLVRAFLFLSKRKKI</sequence>
<name>C9ZLP1_TRYB9</name>
<dbReference type="VEuPathDB" id="TriTrypDB:Tbg972.4.210"/>
<gene>
    <name evidence="2" type="ORF">TbgDal_IV210</name>
</gene>
<keyword evidence="1" id="KW-1133">Transmembrane helix</keyword>
<keyword evidence="1" id="KW-0472">Membrane</keyword>